<gene>
    <name evidence="1" type="ORF">K227x_07490</name>
</gene>
<dbReference type="RefSeq" id="WP_218933751.1">
    <property type="nucleotide sequence ID" value="NZ_CP036525.1"/>
</dbReference>
<accession>A0A517N5I1</accession>
<protein>
    <submittedName>
        <fullName evidence="1">Uncharacterized protein</fullName>
    </submittedName>
</protein>
<dbReference type="EMBL" id="CP036525">
    <property type="protein sequence ID" value="QDT02373.1"/>
    <property type="molecule type" value="Genomic_DNA"/>
</dbReference>
<dbReference type="AlphaFoldDB" id="A0A517N5I1"/>
<keyword evidence="2" id="KW-1185">Reference proteome</keyword>
<name>A0A517N5I1_9BACT</name>
<proteinExistence type="predicted"/>
<dbReference type="KEGG" id="rlc:K227x_07490"/>
<organism evidence="1 2">
    <name type="scientific">Rubripirellula lacrimiformis</name>
    <dbReference type="NCBI Taxonomy" id="1930273"/>
    <lineage>
        <taxon>Bacteria</taxon>
        <taxon>Pseudomonadati</taxon>
        <taxon>Planctomycetota</taxon>
        <taxon>Planctomycetia</taxon>
        <taxon>Pirellulales</taxon>
        <taxon>Pirellulaceae</taxon>
        <taxon>Rubripirellula</taxon>
    </lineage>
</organism>
<dbReference type="Proteomes" id="UP000318538">
    <property type="component" value="Chromosome"/>
</dbReference>
<sequence>MRMLTGSRQSGLREELENAGIWMVAQQPDGTFELKMYNDQPVVDGKLVPAVPQ</sequence>
<reference evidence="1 2" key="1">
    <citation type="submission" date="2019-02" db="EMBL/GenBank/DDBJ databases">
        <title>Deep-cultivation of Planctomycetes and their phenomic and genomic characterization uncovers novel biology.</title>
        <authorList>
            <person name="Wiegand S."/>
            <person name="Jogler M."/>
            <person name="Boedeker C."/>
            <person name="Pinto D."/>
            <person name="Vollmers J."/>
            <person name="Rivas-Marin E."/>
            <person name="Kohn T."/>
            <person name="Peeters S.H."/>
            <person name="Heuer A."/>
            <person name="Rast P."/>
            <person name="Oberbeckmann S."/>
            <person name="Bunk B."/>
            <person name="Jeske O."/>
            <person name="Meyerdierks A."/>
            <person name="Storesund J.E."/>
            <person name="Kallscheuer N."/>
            <person name="Luecker S."/>
            <person name="Lage O.M."/>
            <person name="Pohl T."/>
            <person name="Merkel B.J."/>
            <person name="Hornburger P."/>
            <person name="Mueller R.-W."/>
            <person name="Bruemmer F."/>
            <person name="Labrenz M."/>
            <person name="Spormann A.M."/>
            <person name="Op den Camp H."/>
            <person name="Overmann J."/>
            <person name="Amann R."/>
            <person name="Jetten M.S.M."/>
            <person name="Mascher T."/>
            <person name="Medema M.H."/>
            <person name="Devos D.P."/>
            <person name="Kaster A.-K."/>
            <person name="Ovreas L."/>
            <person name="Rohde M."/>
            <person name="Galperin M.Y."/>
            <person name="Jogler C."/>
        </authorList>
    </citation>
    <scope>NUCLEOTIDE SEQUENCE [LARGE SCALE GENOMIC DNA]</scope>
    <source>
        <strain evidence="1 2">K22_7</strain>
    </source>
</reference>
<evidence type="ECO:0000313" key="1">
    <source>
        <dbReference type="EMBL" id="QDT02373.1"/>
    </source>
</evidence>
<evidence type="ECO:0000313" key="2">
    <source>
        <dbReference type="Proteomes" id="UP000318538"/>
    </source>
</evidence>